<evidence type="ECO:0000313" key="8">
    <source>
        <dbReference type="Proteomes" id="UP000430670"/>
    </source>
</evidence>
<keyword evidence="8" id="KW-1185">Reference proteome</keyword>
<comment type="caution">
    <text evidence="7">The sequence shown here is derived from an EMBL/GenBank/DDBJ whole genome shotgun (WGS) entry which is preliminary data.</text>
</comment>
<dbReference type="GO" id="GO:0015074">
    <property type="term" value="P:DNA integration"/>
    <property type="evidence" value="ECO:0007669"/>
    <property type="project" value="InterPro"/>
</dbReference>
<dbReference type="SUPFAM" id="SSF53098">
    <property type="entry name" value="Ribonuclease H-like"/>
    <property type="match status" value="1"/>
</dbReference>
<evidence type="ECO:0000313" key="7">
    <source>
        <dbReference type="EMBL" id="MTV51070.1"/>
    </source>
</evidence>
<evidence type="ECO:0000256" key="4">
    <source>
        <dbReference type="ARBA" id="ARBA00023172"/>
    </source>
</evidence>
<keyword evidence="2" id="KW-0815">Transposition</keyword>
<protein>
    <submittedName>
        <fullName evidence="7">IS21 family transposase</fullName>
    </submittedName>
</protein>
<evidence type="ECO:0000259" key="5">
    <source>
        <dbReference type="PROSITE" id="PS50531"/>
    </source>
</evidence>
<dbReference type="PANTHER" id="PTHR35004">
    <property type="entry name" value="TRANSPOSASE RV3428C-RELATED"/>
    <property type="match status" value="1"/>
</dbReference>
<evidence type="ECO:0000256" key="3">
    <source>
        <dbReference type="ARBA" id="ARBA00023125"/>
    </source>
</evidence>
<proteinExistence type="inferred from homology"/>
<comment type="similarity">
    <text evidence="1">Belongs to the transposase IS21/IS408/IS1162 family.</text>
</comment>
<dbReference type="InterPro" id="IPR017894">
    <property type="entry name" value="HTH_IS21_transposase_type"/>
</dbReference>
<dbReference type="InterPro" id="IPR054353">
    <property type="entry name" value="IstA-like_C"/>
</dbReference>
<organism evidence="7 8">
    <name type="scientific">Heliobacterium mobile</name>
    <name type="common">Heliobacillus mobilis</name>
    <dbReference type="NCBI Taxonomy" id="28064"/>
    <lineage>
        <taxon>Bacteria</taxon>
        <taxon>Bacillati</taxon>
        <taxon>Bacillota</taxon>
        <taxon>Clostridia</taxon>
        <taxon>Eubacteriales</taxon>
        <taxon>Heliobacteriaceae</taxon>
        <taxon>Heliobacterium</taxon>
    </lineage>
</organism>
<dbReference type="GO" id="GO:0032196">
    <property type="term" value="P:transposition"/>
    <property type="evidence" value="ECO:0007669"/>
    <property type="project" value="UniProtKB-KW"/>
</dbReference>
<keyword evidence="3" id="KW-0238">DNA-binding</keyword>
<dbReference type="OrthoDB" id="3193769at2"/>
<gene>
    <name evidence="7" type="ORF">GJ688_19525</name>
</gene>
<dbReference type="PANTHER" id="PTHR35004:SF7">
    <property type="entry name" value="INTEGRASE PROTEIN"/>
    <property type="match status" value="1"/>
</dbReference>
<dbReference type="Gene3D" id="1.10.10.60">
    <property type="entry name" value="Homeodomain-like"/>
    <property type="match status" value="1"/>
</dbReference>
<dbReference type="AlphaFoldDB" id="A0A6I3SPT1"/>
<dbReference type="NCBIfam" id="NF033546">
    <property type="entry name" value="transpos_IS21"/>
    <property type="match status" value="1"/>
</dbReference>
<dbReference type="InterPro" id="IPR012337">
    <property type="entry name" value="RNaseH-like_sf"/>
</dbReference>
<dbReference type="GO" id="GO:0003677">
    <property type="term" value="F:DNA binding"/>
    <property type="evidence" value="ECO:0007669"/>
    <property type="project" value="UniProtKB-KW"/>
</dbReference>
<sequence length="510" mass="59958">MITMAQYYDIQRMHFREGKSIRTIAKELKMSRRTVKKYLTEGKEPLRPPTRRSIKPRPAPVIEEVRPLIEKWIREDENAPVKQRHTGKRIFERLVTEHCFTGAESTVRREVGRIRKKVKEVYLPLEFQLGDNIQCDWGQAQITLNGTPKTVHLFVMRLTASRTIYVRAYIHERQEAFFDGHCRAFEFFGGVPRRVTYDNLKTAVKKVLHGRNREENEAFQALRAHYVFHAEFCNVASGNEKGQVESMVGFIRRNFMVPVPEVQSIEEFNQYLEQKCREYAAKTRVPYRNEIVNELWEEEKKHLLAIPKTPFDACRIVSVKVSSQALVQLDTNFYSVPCRYVGEVLLLKAYVDHVIVVDQDTVVAEHSRCYQKNRRRLQLEHYIDALMKKPRALKNAAVFQTNTIPSIYRRFYKEMNQRYGTDGDKSFVRILYLHREHGSDVLIPILKEAERQGQYRYEVVWNLLHQRLHGHNTTQPMPKEALTERLSEYQVSQPDIHQFNQLLGKGGTLH</sequence>
<dbReference type="Pfam" id="PF22483">
    <property type="entry name" value="Mu-transpos_C_2"/>
    <property type="match status" value="1"/>
</dbReference>
<dbReference type="Proteomes" id="UP000430670">
    <property type="component" value="Unassembled WGS sequence"/>
</dbReference>
<feature type="domain" description="HTH IS21-type" evidence="5">
    <location>
        <begin position="6"/>
        <end position="73"/>
    </location>
</feature>
<reference evidence="7 8" key="1">
    <citation type="submission" date="2019-11" db="EMBL/GenBank/DDBJ databases">
        <title>Whole-genome sequence of a the green, strictly anaerobic photosynthetic bacterium Heliobacillus mobilis DSM 6151.</title>
        <authorList>
            <person name="Kyndt J.A."/>
            <person name="Meyer T.E."/>
        </authorList>
    </citation>
    <scope>NUCLEOTIDE SEQUENCE [LARGE SCALE GENOMIC DNA]</scope>
    <source>
        <strain evidence="7 8">DSM 6151</strain>
    </source>
</reference>
<dbReference type="InterPro" id="IPR009057">
    <property type="entry name" value="Homeodomain-like_sf"/>
</dbReference>
<dbReference type="PROSITE" id="PS50994">
    <property type="entry name" value="INTEGRASE"/>
    <property type="match status" value="1"/>
</dbReference>
<evidence type="ECO:0000256" key="1">
    <source>
        <dbReference type="ARBA" id="ARBA00009277"/>
    </source>
</evidence>
<evidence type="ECO:0000259" key="6">
    <source>
        <dbReference type="PROSITE" id="PS50994"/>
    </source>
</evidence>
<accession>A0A6I3SPT1</accession>
<dbReference type="SUPFAM" id="SSF46689">
    <property type="entry name" value="Homeodomain-like"/>
    <property type="match status" value="1"/>
</dbReference>
<feature type="domain" description="Integrase catalytic" evidence="6">
    <location>
        <begin position="120"/>
        <end position="300"/>
    </location>
</feature>
<dbReference type="InterPro" id="IPR001584">
    <property type="entry name" value="Integrase_cat-core"/>
</dbReference>
<evidence type="ECO:0000256" key="2">
    <source>
        <dbReference type="ARBA" id="ARBA00022578"/>
    </source>
</evidence>
<dbReference type="PROSITE" id="PS50531">
    <property type="entry name" value="HTH_IS21"/>
    <property type="match status" value="1"/>
</dbReference>
<dbReference type="GO" id="GO:0006310">
    <property type="term" value="P:DNA recombination"/>
    <property type="evidence" value="ECO:0007669"/>
    <property type="project" value="UniProtKB-KW"/>
</dbReference>
<name>A0A6I3SPT1_HELMO</name>
<dbReference type="EMBL" id="WNKU01000074">
    <property type="protein sequence ID" value="MTV51070.1"/>
    <property type="molecule type" value="Genomic_DNA"/>
</dbReference>
<keyword evidence="4" id="KW-0233">DNA recombination</keyword>